<dbReference type="RefSeq" id="WP_265426067.1">
    <property type="nucleotide sequence ID" value="NZ_JAPFPW010000022.1"/>
</dbReference>
<dbReference type="Gene3D" id="2.40.10.220">
    <property type="entry name" value="predicted glycosyltransferase like domains"/>
    <property type="match status" value="1"/>
</dbReference>
<sequence length="120" mass="13643">MTQTRNQSEKRRFIFRPETRNLVHFFVLGDRGGLILQGMGKTLNISRGGVLLEIHTPIPEGSRVQLSIGIEDDILELDAITAHIRTSREGTIYIGFAFLPMTGPKARLLSLFIQRFEEYI</sequence>
<organism evidence="2 3">
    <name type="scientific">Desulfobotulus pelophilus</name>
    <dbReference type="NCBI Taxonomy" id="2823377"/>
    <lineage>
        <taxon>Bacteria</taxon>
        <taxon>Pseudomonadati</taxon>
        <taxon>Thermodesulfobacteriota</taxon>
        <taxon>Desulfobacteria</taxon>
        <taxon>Desulfobacterales</taxon>
        <taxon>Desulfobacteraceae</taxon>
        <taxon>Desulfobotulus</taxon>
    </lineage>
</organism>
<proteinExistence type="predicted"/>
<comment type="caution">
    <text evidence="2">The sequence shown here is derived from an EMBL/GenBank/DDBJ whole genome shotgun (WGS) entry which is preliminary data.</text>
</comment>
<name>A0ABT3NCF3_9BACT</name>
<keyword evidence="3" id="KW-1185">Reference proteome</keyword>
<protein>
    <submittedName>
        <fullName evidence="2">PilZ domain-containing protein</fullName>
    </submittedName>
</protein>
<dbReference type="Proteomes" id="UP001209681">
    <property type="component" value="Unassembled WGS sequence"/>
</dbReference>
<evidence type="ECO:0000313" key="2">
    <source>
        <dbReference type="EMBL" id="MCW7755144.1"/>
    </source>
</evidence>
<accession>A0ABT3NCF3</accession>
<reference evidence="2 3" key="1">
    <citation type="submission" date="2022-11" db="EMBL/GenBank/DDBJ databases">
        <title>Desulfobotulus tamanensis H1 sp. nov. - anaerobic, alkaliphilic, sulphate reducing bacterium isolated from terrestrial mud volcano.</title>
        <authorList>
            <person name="Frolova A."/>
            <person name="Merkel A.Y."/>
            <person name="Slobodkin A.I."/>
        </authorList>
    </citation>
    <scope>NUCLEOTIDE SEQUENCE [LARGE SCALE GENOMIC DNA]</scope>
    <source>
        <strain evidence="2 3">H1</strain>
    </source>
</reference>
<dbReference type="Pfam" id="PF07238">
    <property type="entry name" value="PilZ"/>
    <property type="match status" value="1"/>
</dbReference>
<gene>
    <name evidence="2" type="ORF">OOT00_14240</name>
</gene>
<evidence type="ECO:0000313" key="3">
    <source>
        <dbReference type="Proteomes" id="UP001209681"/>
    </source>
</evidence>
<evidence type="ECO:0000259" key="1">
    <source>
        <dbReference type="Pfam" id="PF07238"/>
    </source>
</evidence>
<feature type="domain" description="PilZ" evidence="1">
    <location>
        <begin position="38"/>
        <end position="112"/>
    </location>
</feature>
<dbReference type="InterPro" id="IPR009875">
    <property type="entry name" value="PilZ_domain"/>
</dbReference>
<dbReference type="EMBL" id="JAPFPW010000022">
    <property type="protein sequence ID" value="MCW7755144.1"/>
    <property type="molecule type" value="Genomic_DNA"/>
</dbReference>